<evidence type="ECO:0000313" key="8">
    <source>
        <dbReference type="Proteomes" id="UP000239861"/>
    </source>
</evidence>
<evidence type="ECO:0000256" key="4">
    <source>
        <dbReference type="ARBA" id="ARBA00023251"/>
    </source>
</evidence>
<dbReference type="PANTHER" id="PTHR12558">
    <property type="entry name" value="CELL DIVISION CYCLE 16,23,27"/>
    <property type="match status" value="1"/>
</dbReference>
<dbReference type="SMART" id="SM00671">
    <property type="entry name" value="SEL1"/>
    <property type="match status" value="4"/>
</dbReference>
<dbReference type="PROSITE" id="PS50005">
    <property type="entry name" value="TPR"/>
    <property type="match status" value="1"/>
</dbReference>
<dbReference type="SUPFAM" id="SSF81901">
    <property type="entry name" value="HCP-like"/>
    <property type="match status" value="1"/>
</dbReference>
<dbReference type="PANTHER" id="PTHR12558:SF13">
    <property type="entry name" value="CELL DIVISION CYCLE PROTEIN 27 HOMOLOG"/>
    <property type="match status" value="1"/>
</dbReference>
<dbReference type="Gene3D" id="1.25.40.10">
    <property type="entry name" value="Tetratricopeptide repeat domain"/>
    <property type="match status" value="1"/>
</dbReference>
<evidence type="ECO:0000256" key="2">
    <source>
        <dbReference type="ARBA" id="ARBA00012865"/>
    </source>
</evidence>
<name>A0AB36ZWH3_9BACT</name>
<keyword evidence="6" id="KW-0732">Signal</keyword>
<dbReference type="Proteomes" id="UP000239861">
    <property type="component" value="Unassembled WGS sequence"/>
</dbReference>
<dbReference type="RefSeq" id="WP_104412470.1">
    <property type="nucleotide sequence ID" value="NZ_PTIW01000021.1"/>
</dbReference>
<keyword evidence="5" id="KW-0802">TPR repeat</keyword>
<dbReference type="InterPro" id="IPR006597">
    <property type="entry name" value="Sel1-like"/>
</dbReference>
<evidence type="ECO:0000256" key="6">
    <source>
        <dbReference type="SAM" id="SignalP"/>
    </source>
</evidence>
<proteinExistence type="predicted"/>
<dbReference type="EMBL" id="PTIW01000021">
    <property type="protein sequence ID" value="PPK60444.1"/>
    <property type="molecule type" value="Genomic_DNA"/>
</dbReference>
<evidence type="ECO:0000313" key="7">
    <source>
        <dbReference type="EMBL" id="PPK60444.1"/>
    </source>
</evidence>
<dbReference type="PROSITE" id="PS51257">
    <property type="entry name" value="PROKAR_LIPOPROTEIN"/>
    <property type="match status" value="1"/>
</dbReference>
<evidence type="ECO:0000256" key="1">
    <source>
        <dbReference type="ARBA" id="ARBA00001526"/>
    </source>
</evidence>
<dbReference type="InterPro" id="IPR011990">
    <property type="entry name" value="TPR-like_helical_dom_sf"/>
</dbReference>
<organism evidence="7 8">
    <name type="scientific">Malaciobacter marinus</name>
    <dbReference type="NCBI Taxonomy" id="505249"/>
    <lineage>
        <taxon>Bacteria</taxon>
        <taxon>Pseudomonadati</taxon>
        <taxon>Campylobacterota</taxon>
        <taxon>Epsilonproteobacteria</taxon>
        <taxon>Campylobacterales</taxon>
        <taxon>Arcobacteraceae</taxon>
        <taxon>Malaciobacter</taxon>
    </lineage>
</organism>
<dbReference type="InterPro" id="IPR019734">
    <property type="entry name" value="TPR_rpt"/>
</dbReference>
<dbReference type="SMART" id="SM00028">
    <property type="entry name" value="TPR"/>
    <property type="match status" value="2"/>
</dbReference>
<accession>A0AB36ZWH3</accession>
<dbReference type="Pfam" id="PF13181">
    <property type="entry name" value="TPR_8"/>
    <property type="match status" value="1"/>
</dbReference>
<dbReference type="EC" id="3.5.2.6" evidence="2"/>
<protein>
    <recommendedName>
        <fullName evidence="2">beta-lactamase</fullName>
        <ecNumber evidence="2">3.5.2.6</ecNumber>
    </recommendedName>
</protein>
<dbReference type="Pfam" id="PF12895">
    <property type="entry name" value="ANAPC3"/>
    <property type="match status" value="1"/>
</dbReference>
<sequence length="277" mass="32040">MNRVKIKKIVKIILVGIIALSFIACENNETTNKKEVKYKASLPMPKWDETNSKKIWNAYKNWHDAKTDPISATKIGYAYSEELKDYDKAIKWFKYSNSMKPTGTNSNYMCYAYQMKKDYKTAIKWCENAIKLGSDEALIGLGFSYSKLENYKEAIKWYLKASKNNHPDSMINLGSTYTKLKDNENAEKWYKKAINKNDLEAYQGIAKLYHDNIKDDINASAYAIALINTKYTKNSVLKLLKSTWKIPNETIKKGYELQLNSDEFPIKYKGKLGLDDE</sequence>
<evidence type="ECO:0000256" key="5">
    <source>
        <dbReference type="PROSITE-ProRule" id="PRU00339"/>
    </source>
</evidence>
<keyword evidence="3" id="KW-1015">Disulfide bond</keyword>
<feature type="chain" id="PRO_5044266844" description="beta-lactamase" evidence="6">
    <location>
        <begin position="27"/>
        <end position="277"/>
    </location>
</feature>
<gene>
    <name evidence="7" type="ORF">B0F89_1213</name>
</gene>
<feature type="signal peptide" evidence="6">
    <location>
        <begin position="1"/>
        <end position="26"/>
    </location>
</feature>
<keyword evidence="4" id="KW-0046">Antibiotic resistance</keyword>
<dbReference type="GO" id="GO:0008800">
    <property type="term" value="F:beta-lactamase activity"/>
    <property type="evidence" value="ECO:0007669"/>
    <property type="project" value="UniProtKB-EC"/>
</dbReference>
<reference evidence="7 8" key="1">
    <citation type="submission" date="2018-02" db="EMBL/GenBank/DDBJ databases">
        <title>Subsurface microbial communities from deep shales in Ohio and West Virginia, USA.</title>
        <authorList>
            <person name="Wrighton K."/>
        </authorList>
    </citation>
    <scope>NUCLEOTIDE SEQUENCE [LARGE SCALE GENOMIC DNA]</scope>
    <source>
        <strain evidence="7 8">MARC-MIP3H16</strain>
    </source>
</reference>
<comment type="catalytic activity">
    <reaction evidence="1">
        <text>a beta-lactam + H2O = a substituted beta-amino acid</text>
        <dbReference type="Rhea" id="RHEA:20401"/>
        <dbReference type="ChEBI" id="CHEBI:15377"/>
        <dbReference type="ChEBI" id="CHEBI:35627"/>
        <dbReference type="ChEBI" id="CHEBI:140347"/>
        <dbReference type="EC" id="3.5.2.6"/>
    </reaction>
</comment>
<dbReference type="AlphaFoldDB" id="A0AB36ZWH3"/>
<evidence type="ECO:0000256" key="3">
    <source>
        <dbReference type="ARBA" id="ARBA00023157"/>
    </source>
</evidence>
<feature type="repeat" description="TPR" evidence="5">
    <location>
        <begin position="167"/>
        <end position="200"/>
    </location>
</feature>
<dbReference type="GO" id="GO:0046677">
    <property type="term" value="P:response to antibiotic"/>
    <property type="evidence" value="ECO:0007669"/>
    <property type="project" value="UniProtKB-KW"/>
</dbReference>
<comment type="caution">
    <text evidence="7">The sequence shown here is derived from an EMBL/GenBank/DDBJ whole genome shotgun (WGS) entry which is preliminary data.</text>
</comment>